<sequence length="512" mass="54902">MNAKTLKTWLSVHSGIGIAAGLLLFIAFYAGALTLFHHEIEEWSAAAEPPAGPPPTLADAQRLLDGVLAQAPKMAADIRLQLPHDGHGLRAYGQDPATKTWRSFELGADGQPREQQDRGELGEFIHRLHYTVGIPGAWGTYTMGVVSLLYGLALVSGLVIYLPVLARDLFALRWGRNLKRLWQDAHNAVGLLSLPFHIVFAWSGAVLCIGTLLLAPFQFLVFEGKLLALIGPQAGFSRPVQASGTPAPPLKVEQLVAAATRAAPGLEVERLHLRHHGDAAAQVEADGAVHERHLSRAVRVELSGTTGALLHEVQRPASYSSGTALLRGLQNLHYGDFGGLALRWVYFVLALAGAFLFYSGNLLWVESRRKHQQAAQPRRASVMARLTLGVALGCIAGISALFVGTRVLGPDRFADAVQPVYFAVLALCVLWALVRPLPKAAFELCVAAAALTGCIALADAAMLGPRLLRGDLLLWTVDLTALLGAALLLLLARATRRRARNGAPHSVWALGA</sequence>
<name>A0A2G9C4A2_9BURK</name>
<reference evidence="2 3" key="1">
    <citation type="submission" date="2017-11" db="EMBL/GenBank/DDBJ databases">
        <title>Draft genome sequence of Mitsuaria sp. HWN-4.</title>
        <authorList>
            <person name="Gundlapally S.R."/>
        </authorList>
    </citation>
    <scope>NUCLEOTIDE SEQUENCE [LARGE SCALE GENOMIC DNA]</scope>
    <source>
        <strain evidence="2 3">HWN-4</strain>
    </source>
</reference>
<organism evidence="2 3">
    <name type="scientific">Roseateles chitinivorans</name>
    <dbReference type="NCBI Taxonomy" id="2917965"/>
    <lineage>
        <taxon>Bacteria</taxon>
        <taxon>Pseudomonadati</taxon>
        <taxon>Pseudomonadota</taxon>
        <taxon>Betaproteobacteria</taxon>
        <taxon>Burkholderiales</taxon>
        <taxon>Sphaerotilaceae</taxon>
        <taxon>Roseateles</taxon>
    </lineage>
</organism>
<feature type="transmembrane region" description="Helical" evidence="1">
    <location>
        <begin position="148"/>
        <end position="170"/>
    </location>
</feature>
<evidence type="ECO:0000256" key="1">
    <source>
        <dbReference type="SAM" id="Phobius"/>
    </source>
</evidence>
<evidence type="ECO:0008006" key="4">
    <source>
        <dbReference type="Google" id="ProtNLM"/>
    </source>
</evidence>
<feature type="transmembrane region" description="Helical" evidence="1">
    <location>
        <begin position="386"/>
        <end position="404"/>
    </location>
</feature>
<dbReference type="PANTHER" id="PTHR34219">
    <property type="entry name" value="IRON-REGULATED INNER MEMBRANE PROTEIN-RELATED"/>
    <property type="match status" value="1"/>
</dbReference>
<comment type="caution">
    <text evidence="2">The sequence shown here is derived from an EMBL/GenBank/DDBJ whole genome shotgun (WGS) entry which is preliminary data.</text>
</comment>
<feature type="transmembrane region" description="Helical" evidence="1">
    <location>
        <begin position="191"/>
        <end position="217"/>
    </location>
</feature>
<dbReference type="AlphaFoldDB" id="A0A2G9C4A2"/>
<accession>A0A2G9C4A2</accession>
<dbReference type="InterPro" id="IPR005625">
    <property type="entry name" value="PepSY-ass_TM"/>
</dbReference>
<feature type="transmembrane region" description="Helical" evidence="1">
    <location>
        <begin position="441"/>
        <end position="460"/>
    </location>
</feature>
<evidence type="ECO:0000313" key="3">
    <source>
        <dbReference type="Proteomes" id="UP000231501"/>
    </source>
</evidence>
<dbReference type="OrthoDB" id="9776609at2"/>
<feature type="transmembrane region" description="Helical" evidence="1">
    <location>
        <begin position="12"/>
        <end position="36"/>
    </location>
</feature>
<dbReference type="Proteomes" id="UP000231501">
    <property type="component" value="Unassembled WGS sequence"/>
</dbReference>
<dbReference type="EMBL" id="PEOG01000140">
    <property type="protein sequence ID" value="PIM50474.1"/>
    <property type="molecule type" value="Genomic_DNA"/>
</dbReference>
<keyword evidence="1" id="KW-1133">Transmembrane helix</keyword>
<evidence type="ECO:0000313" key="2">
    <source>
        <dbReference type="EMBL" id="PIM50474.1"/>
    </source>
</evidence>
<keyword evidence="1" id="KW-0472">Membrane</keyword>
<keyword evidence="1" id="KW-0812">Transmembrane</keyword>
<feature type="transmembrane region" description="Helical" evidence="1">
    <location>
        <begin position="344"/>
        <end position="365"/>
    </location>
</feature>
<proteinExistence type="predicted"/>
<protein>
    <recommendedName>
        <fullName evidence="4">PepSY domain-containing protein</fullName>
    </recommendedName>
</protein>
<feature type="transmembrane region" description="Helical" evidence="1">
    <location>
        <begin position="472"/>
        <end position="492"/>
    </location>
</feature>
<feature type="transmembrane region" description="Helical" evidence="1">
    <location>
        <begin position="416"/>
        <end position="434"/>
    </location>
</feature>
<dbReference type="RefSeq" id="WP_099864535.1">
    <property type="nucleotide sequence ID" value="NZ_PEOG01000140.1"/>
</dbReference>
<keyword evidence="3" id="KW-1185">Reference proteome</keyword>
<dbReference type="Pfam" id="PF03929">
    <property type="entry name" value="PepSY_TM"/>
    <property type="match status" value="1"/>
</dbReference>
<dbReference type="PANTHER" id="PTHR34219:SF9">
    <property type="entry name" value="IRON-REGULATED INNER MEMBRANE PROTEIN"/>
    <property type="match status" value="1"/>
</dbReference>
<gene>
    <name evidence="2" type="ORF">CS062_24815</name>
</gene>